<dbReference type="PANTHER" id="PTHR46082">
    <property type="entry name" value="ATP/GTP-BINDING PROTEIN-RELATED"/>
    <property type="match status" value="1"/>
</dbReference>
<dbReference type="Gene3D" id="3.40.50.300">
    <property type="entry name" value="P-loop containing nucleotide triphosphate hydrolases"/>
    <property type="match status" value="1"/>
</dbReference>
<dbReference type="Proteomes" id="UP001501251">
    <property type="component" value="Unassembled WGS sequence"/>
</dbReference>
<dbReference type="SUPFAM" id="SSF52540">
    <property type="entry name" value="P-loop containing nucleoside triphosphate hydrolases"/>
    <property type="match status" value="1"/>
</dbReference>
<keyword evidence="2" id="KW-1185">Reference proteome</keyword>
<proteinExistence type="predicted"/>
<organism evidence="1 2">
    <name type="scientific">Streptosporangium oxazolinicum</name>
    <dbReference type="NCBI Taxonomy" id="909287"/>
    <lineage>
        <taxon>Bacteria</taxon>
        <taxon>Bacillati</taxon>
        <taxon>Actinomycetota</taxon>
        <taxon>Actinomycetes</taxon>
        <taxon>Streptosporangiales</taxon>
        <taxon>Streptosporangiaceae</taxon>
        <taxon>Streptosporangium</taxon>
    </lineage>
</organism>
<dbReference type="Pfam" id="PF13424">
    <property type="entry name" value="TPR_12"/>
    <property type="match status" value="4"/>
</dbReference>
<dbReference type="InterPro" id="IPR019734">
    <property type="entry name" value="TPR_rpt"/>
</dbReference>
<dbReference type="Gene3D" id="1.25.40.10">
    <property type="entry name" value="Tetratricopeptide repeat domain"/>
    <property type="match status" value="3"/>
</dbReference>
<evidence type="ECO:0000313" key="2">
    <source>
        <dbReference type="Proteomes" id="UP001501251"/>
    </source>
</evidence>
<dbReference type="PRINTS" id="PR00381">
    <property type="entry name" value="KINESINLIGHT"/>
</dbReference>
<protein>
    <submittedName>
        <fullName evidence="1">FxSxx-COOH system tetratricopeptide repeat protein</fullName>
    </submittedName>
</protein>
<reference evidence="2" key="1">
    <citation type="journal article" date="2019" name="Int. J. Syst. Evol. Microbiol.">
        <title>The Global Catalogue of Microorganisms (GCM) 10K type strain sequencing project: providing services to taxonomists for standard genome sequencing and annotation.</title>
        <authorList>
            <consortium name="The Broad Institute Genomics Platform"/>
            <consortium name="The Broad Institute Genome Sequencing Center for Infectious Disease"/>
            <person name="Wu L."/>
            <person name="Ma J."/>
        </authorList>
    </citation>
    <scope>NUCLEOTIDE SEQUENCE [LARGE SCALE GENOMIC DNA]</scope>
    <source>
        <strain evidence="2">JCM 17388</strain>
    </source>
</reference>
<dbReference type="SMART" id="SM00028">
    <property type="entry name" value="TPR"/>
    <property type="match status" value="8"/>
</dbReference>
<dbReference type="Pfam" id="PF13176">
    <property type="entry name" value="TPR_7"/>
    <property type="match status" value="1"/>
</dbReference>
<dbReference type="SUPFAM" id="SSF48452">
    <property type="entry name" value="TPR-like"/>
    <property type="match status" value="3"/>
</dbReference>
<dbReference type="InterPro" id="IPR027417">
    <property type="entry name" value="P-loop_NTPase"/>
</dbReference>
<accession>A0ABP8AE41</accession>
<evidence type="ECO:0000313" key="1">
    <source>
        <dbReference type="EMBL" id="GAA4182424.1"/>
    </source>
</evidence>
<name>A0ABP8AE41_9ACTN</name>
<dbReference type="PANTHER" id="PTHR46082:SF6">
    <property type="entry name" value="AAA+ ATPASE DOMAIN-CONTAINING PROTEIN-RELATED"/>
    <property type="match status" value="1"/>
</dbReference>
<dbReference type="InterPro" id="IPR011990">
    <property type="entry name" value="TPR-like_helical_dom_sf"/>
</dbReference>
<gene>
    <name evidence="1" type="primary">fxsT</name>
    <name evidence="1" type="ORF">GCM10022252_08330</name>
</gene>
<dbReference type="EMBL" id="BAABAQ010000001">
    <property type="protein sequence ID" value="GAA4182424.1"/>
    <property type="molecule type" value="Genomic_DNA"/>
</dbReference>
<comment type="caution">
    <text evidence="1">The sequence shown here is derived from an EMBL/GenBank/DDBJ whole genome shotgun (WGS) entry which is preliminary data.</text>
</comment>
<sequence>MHCAFSQSFGAEQGYLVGMRMGRGVGWVLASVGPVVSVAAGVATNRVEGPWWAQAGWFGGAVVLGWLGQWMARRTPQNGKPVRGSAQIPAVTVVTSSDAVESGAGSVARVVGEIPREPTAFQSRAELVASLRDAAGSGRAVVVCALTGRRGVGKTQVAAAYARWCAEQGWPLVAWVNAETSDQALAGLEAIGAAVGVGEAGEDSSVVAGRVRDWLSGQADRCLVVFDNVADPDVVAPWLPAIGRTQVVISSNHRSVLALGVAVPVEVFTNAEALAFLAERTGRDDELGARGLADEMGHLPLALAQAAWVIGQEGVSYGDYLRRLRRVAVAEELRPVRGEGYPHGAAEAVLLSLARIGRGRAVRLERGLLDLLAVLSPGGVPRGWLHEAARLGLVGKVSGDVGRGVDAAIGRLAEPSLVTVSVDGSTVTMHRFVQRVVRDAARAKEDLGAILVSAGQLVEHGSVDSARISLDRPQMETFVQQSAALWLNVSHPASDSPQVVIDKALSLQNQAGQYLEAVGDLSRAIPLFEQTLTDFRRVLGEDHPETLASRNNLAYTYKLAGQLDKAVLLYEQTLTGFRRVLGEDHPSTLTSRSNLAGAYESAGQLDKAVPLYEQTLTDRRRVLGEDHPDTLTSRNNLAYTYMSAGQLDKAVPLYEQTLTDFRRVLGEDHPSTLGSRNNLAGAYESAGQLDKAVPLFEQTLTDFRRVLGEDHPDTLTSRNNLAGAYMSAGQLDKAVPLFEQTLTDFRRVLGEDHPDTLTSRNNLAGAYKSAGQLDKAVPLFEQTLTDRRRVLGEDHPDTLTSHSNLAYTYKSAGQLDKAVPLYEQTLTDRRRVLGEDHPDTLTSRNNLASAYKSAGQLDKAVPLYEQTLSDCLRVLGTDHPITTAVRGNLVKARDSVGQD</sequence>
<dbReference type="InterPro" id="IPR053137">
    <property type="entry name" value="NLR-like"/>
</dbReference>